<dbReference type="Proteomes" id="UP000291097">
    <property type="component" value="Unassembled WGS sequence"/>
</dbReference>
<gene>
    <name evidence="2" type="ORF">BDK88_3941</name>
</gene>
<protein>
    <submittedName>
        <fullName evidence="2">Uncharacterized protein</fullName>
    </submittedName>
</protein>
<accession>A0A482Y2F0</accession>
<evidence type="ECO:0000313" key="3">
    <source>
        <dbReference type="Proteomes" id="UP000291097"/>
    </source>
</evidence>
<comment type="caution">
    <text evidence="2">The sequence shown here is derived from an EMBL/GenBank/DDBJ whole genome shotgun (WGS) entry which is preliminary data.</text>
</comment>
<sequence>MLTTAIAGGVGTVAGCLDGPNETEGESESDVDAVSEKDRTLAAEMVETIDEDLSVTGWDLPGMFIPEYTDSRGVEADVPILGNAYADIVEQGFDRRAMPTAYEDDEIFFMVFLEPEWATAYLDGEWSESTYYTEIEDSAH</sequence>
<reference evidence="2 3" key="1">
    <citation type="submission" date="2019-02" db="EMBL/GenBank/DDBJ databases">
        <title>Genomic Encyclopedia of Archaeal and Bacterial Type Strains, Phase II (KMG-II): from individual species to whole genera.</title>
        <authorList>
            <person name="Goeker M."/>
        </authorList>
    </citation>
    <scope>NUCLEOTIDE SEQUENCE [LARGE SCALE GENOMIC DNA]</scope>
    <source>
        <strain evidence="2 3">DSM 18328</strain>
    </source>
</reference>
<dbReference type="AlphaFoldDB" id="A0A482Y2F0"/>
<feature type="compositionally biased region" description="Acidic residues" evidence="1">
    <location>
        <begin position="21"/>
        <end position="33"/>
    </location>
</feature>
<dbReference type="OrthoDB" id="163659at2157"/>
<dbReference type="RefSeq" id="WP_130501699.1">
    <property type="nucleotide sequence ID" value="NZ_SHMP01000008.1"/>
</dbReference>
<feature type="region of interest" description="Disordered" evidence="1">
    <location>
        <begin position="15"/>
        <end position="35"/>
    </location>
</feature>
<name>A0A482Y2F0_9EURY</name>
<dbReference type="EMBL" id="SHMP01000008">
    <property type="protein sequence ID" value="RZV06390.1"/>
    <property type="molecule type" value="Genomic_DNA"/>
</dbReference>
<evidence type="ECO:0000256" key="1">
    <source>
        <dbReference type="SAM" id="MobiDB-lite"/>
    </source>
</evidence>
<evidence type="ECO:0000313" key="2">
    <source>
        <dbReference type="EMBL" id="RZV06390.1"/>
    </source>
</evidence>
<proteinExistence type="predicted"/>
<organism evidence="2 3">
    <name type="scientific">Natrinema hispanicum</name>
    <dbReference type="NCBI Taxonomy" id="392421"/>
    <lineage>
        <taxon>Archaea</taxon>
        <taxon>Methanobacteriati</taxon>
        <taxon>Methanobacteriota</taxon>
        <taxon>Stenosarchaea group</taxon>
        <taxon>Halobacteria</taxon>
        <taxon>Halobacteriales</taxon>
        <taxon>Natrialbaceae</taxon>
        <taxon>Natrinema</taxon>
    </lineage>
</organism>